<accession>L7VY48</accession>
<feature type="compositionally biased region" description="Basic and acidic residues" evidence="1">
    <location>
        <begin position="215"/>
        <end position="225"/>
    </location>
</feature>
<sequence length="867" mass="97048">MQHGRTFGTQSAPTDQVRALIQRITANFPKELQTLDQWVTWRYETRPGQEKPTKVLCNPATGAYADSTKPETWATFADACAAYERGGFDGLGFVVTEDDPYVGVDLDNCIVDGQLTANALRWVESLDSYTEVTPSLKGLRVWVRGVKPADANGKSRSKNVQYSIELYDKERYFAVTGQRLDALPATIKSRQKELTTLYNELFPKEQTPAAPQPKPTERAEIPQDDRELLDRMFRSANGYRIESLWRGDTSGHNGDDSSADLALLNHLAFWTGCDAARMDRLFRQSGLMRDKWDSKRPGGTWGSNLIALAIKDCSQTYDPKRRRDDDDKGDGASSAPKVDPIATINRARQWVKTHSFLPYIDPELLPDGGLRNEPTLRRVADALLDVLEEYKTLTGFLSLREIRRRAGVGIETARRAMARLMPWFIALSDHEQNANEGAALHYILTFRVNETHSLLQGDDTGGCLIYAKTPFTLHKAHDAFNIGGNRDMRNAALCYVIGRPAVDVLIQMEGYDSPRRDAWADYRAAQKDIEAKGEDITPEDVSALMRLADGLIEDPQPVTLAALEHLADYAYGIKTLADLGAVLQDGDTVCLYANYTRVLNPLVASLGPTALLMIDASVEHGDLTYDEFCQHTGLKYGTLHRAMSKLLKRDIYADDREGLTKSFSLRSDWLSEVEAQAHTMRTFGLRQKREIADAEAQYTYVGMQMEAVAQEDQSKLRRRQEKAFNRLLAAVAMDEPALTQDRAFVLGLRAHLETKRQPQAPTMPDPGALSWYRLTELTGKVPLSPAEYEEAHKLATVLGADISMVQWSGDVAPDGYTPVTKGNGPLSHYAEFAEMMTARYGQSWNYRLHPATVEARFSQFLERRSAL</sequence>
<evidence type="ECO:0000259" key="2">
    <source>
        <dbReference type="Pfam" id="PF22763"/>
    </source>
</evidence>
<feature type="compositionally biased region" description="Basic and acidic residues" evidence="1">
    <location>
        <begin position="318"/>
        <end position="330"/>
    </location>
</feature>
<dbReference type="EMBL" id="JX649899">
    <property type="protein sequence ID" value="AGC72351.1"/>
    <property type="molecule type" value="Genomic_DNA"/>
</dbReference>
<evidence type="ECO:0000256" key="1">
    <source>
        <dbReference type="SAM" id="MobiDB-lite"/>
    </source>
</evidence>
<name>L7VY48_9BACT</name>
<feature type="domain" description="NrS-1 polymerase-like HBD" evidence="2">
    <location>
        <begin position="257"/>
        <end position="319"/>
    </location>
</feature>
<dbReference type="AlphaFoldDB" id="L7VY48"/>
<dbReference type="InterPro" id="IPR054468">
    <property type="entry name" value="NrSPol-like_HBD"/>
</dbReference>
<dbReference type="Pfam" id="PF22763">
    <property type="entry name" value="NrS1-1_pol-like_HBD"/>
    <property type="match status" value="1"/>
</dbReference>
<feature type="region of interest" description="Disordered" evidence="1">
    <location>
        <begin position="202"/>
        <end position="225"/>
    </location>
</feature>
<reference evidence="3" key="1">
    <citation type="submission" date="2012-09" db="EMBL/GenBank/DDBJ databases">
        <title>Metagenomic Characterization of a Microbial Community in Wastewater Detects High Levels of Antibiotic Resistance.</title>
        <authorList>
            <person name="Abrams M."/>
            <person name="Caldwell A."/>
            <person name="Vandaei E."/>
            <person name="Lee W."/>
            <person name="Perrott J."/>
            <person name="Khan S.Y."/>
            <person name="Ta J."/>
            <person name="Romero D."/>
            <person name="Nguyen V."/>
            <person name="Pourmand N."/>
            <person name="Ouverney C.C."/>
        </authorList>
    </citation>
    <scope>NUCLEOTIDE SEQUENCE</scope>
</reference>
<organism evidence="3">
    <name type="scientific">uncultured bacterium A1Q1_fos_2004</name>
    <dbReference type="NCBI Taxonomy" id="1256557"/>
    <lineage>
        <taxon>Bacteria</taxon>
        <taxon>environmental samples</taxon>
    </lineage>
</organism>
<feature type="region of interest" description="Disordered" evidence="1">
    <location>
        <begin position="317"/>
        <end position="338"/>
    </location>
</feature>
<protein>
    <recommendedName>
        <fullName evidence="2">NrS-1 polymerase-like HBD domain-containing protein</fullName>
    </recommendedName>
</protein>
<proteinExistence type="predicted"/>
<evidence type="ECO:0000313" key="3">
    <source>
        <dbReference type="EMBL" id="AGC72351.1"/>
    </source>
</evidence>